<comment type="subcellular location">
    <subcellularLocation>
        <location evidence="1">Membrane</location>
        <topology evidence="1">Multi-pass membrane protein</topology>
    </subcellularLocation>
</comment>
<accession>A0A135L6H1</accession>
<keyword evidence="8" id="KW-1185">Reference proteome</keyword>
<organism evidence="7 8">
    <name type="scientific">Tepidibacillus decaturensis</name>
    <dbReference type="NCBI Taxonomy" id="1413211"/>
    <lineage>
        <taxon>Bacteria</taxon>
        <taxon>Bacillati</taxon>
        <taxon>Bacillota</taxon>
        <taxon>Bacilli</taxon>
        <taxon>Bacillales</taxon>
        <taxon>Bacillaceae</taxon>
        <taxon>Tepidibacillus</taxon>
    </lineage>
</organism>
<gene>
    <name evidence="7" type="ORF">U473_11250</name>
</gene>
<dbReference type="STRING" id="1413211.U473_11250"/>
<feature type="transmembrane region" description="Helical" evidence="5">
    <location>
        <begin position="191"/>
        <end position="224"/>
    </location>
</feature>
<reference evidence="7 8" key="1">
    <citation type="submission" date="2016-02" db="EMBL/GenBank/DDBJ databases">
        <title>Draft Genome for Tepidibacillus decaturensis nov. sp. Strain Z9, an Anaerobic, Moderately Thermophilic and Heterotrophic Bacterium from Deep Subsurface of the Illinois Basin, USA.</title>
        <authorList>
            <person name="Dong Y."/>
            <person name="Chang J.Y."/>
            <person name="Sanford R."/>
            <person name="Fouke B.W."/>
        </authorList>
    </citation>
    <scope>NUCLEOTIDE SEQUENCE [LARGE SCALE GENOMIC DNA]</scope>
    <source>
        <strain evidence="7 8">Z9</strain>
    </source>
</reference>
<keyword evidence="3 5" id="KW-1133">Transmembrane helix</keyword>
<feature type="transmembrane region" description="Helical" evidence="5">
    <location>
        <begin position="67"/>
        <end position="84"/>
    </location>
</feature>
<evidence type="ECO:0000259" key="6">
    <source>
        <dbReference type="Pfam" id="PF04932"/>
    </source>
</evidence>
<evidence type="ECO:0000256" key="3">
    <source>
        <dbReference type="ARBA" id="ARBA00022989"/>
    </source>
</evidence>
<feature type="transmembrane region" description="Helical" evidence="5">
    <location>
        <begin position="166"/>
        <end position="184"/>
    </location>
</feature>
<keyword evidence="2 5" id="KW-0812">Transmembrane</keyword>
<feature type="transmembrane region" description="Helical" evidence="5">
    <location>
        <begin position="355"/>
        <end position="377"/>
    </location>
</feature>
<dbReference type="Pfam" id="PF04932">
    <property type="entry name" value="Wzy_C"/>
    <property type="match status" value="1"/>
</dbReference>
<sequence>MKNLHRLLWILAIYPWLDFGIRLGLPSFIGSVWDDLFLLLIIVAVWFEKRNEPRYVAIPKYVQWPFYTFLFFSIGSIIVNVVPLSVSIDAGRVVFEPMLFALLTLYTLDDEEMIDRFIQILVISTVLIAIAGIIQYIFKIDSVRWEHKKDAEQFRIVSIFSNPNALAGYFNMILSFTVASFLFLKDKKQKIFYFLATIPILIALLLTFSRSAWIAFFVMAIFFVFRWNKWWLLALPVVGAITPFVMPESVINRFAKLFDPTYYQMSSEYGRIAFWMAAFEKIKENPIFGVGLGMFGDSVPQRHNIPFATWVDNHYIKLGAEMGILGAIAFIALILSIMLVAHIMYGKATEVKQKVYLMGIAGAIMTMAIENVTASILEALTDAVYFYAFIGMLFALHWKTKKKA</sequence>
<evidence type="ECO:0000313" key="7">
    <source>
        <dbReference type="EMBL" id="KXG44529.1"/>
    </source>
</evidence>
<evidence type="ECO:0000256" key="1">
    <source>
        <dbReference type="ARBA" id="ARBA00004141"/>
    </source>
</evidence>
<feature type="transmembrane region" description="Helical" evidence="5">
    <location>
        <begin position="120"/>
        <end position="138"/>
    </location>
</feature>
<dbReference type="PANTHER" id="PTHR37422">
    <property type="entry name" value="TEICHURONIC ACID BIOSYNTHESIS PROTEIN TUAE"/>
    <property type="match status" value="1"/>
</dbReference>
<dbReference type="InterPro" id="IPR007016">
    <property type="entry name" value="O-antigen_ligase-rel_domated"/>
</dbReference>
<dbReference type="Proteomes" id="UP000070352">
    <property type="component" value="Unassembled WGS sequence"/>
</dbReference>
<feature type="transmembrane region" description="Helical" evidence="5">
    <location>
        <begin position="315"/>
        <end position="343"/>
    </location>
</feature>
<evidence type="ECO:0000256" key="5">
    <source>
        <dbReference type="SAM" id="Phobius"/>
    </source>
</evidence>
<keyword evidence="4 5" id="KW-0472">Membrane</keyword>
<protein>
    <recommendedName>
        <fullName evidence="6">O-antigen ligase-related domain-containing protein</fullName>
    </recommendedName>
</protein>
<dbReference type="OrthoDB" id="2957833at2"/>
<feature type="transmembrane region" description="Helical" evidence="5">
    <location>
        <begin position="31"/>
        <end position="47"/>
    </location>
</feature>
<evidence type="ECO:0000256" key="2">
    <source>
        <dbReference type="ARBA" id="ARBA00022692"/>
    </source>
</evidence>
<dbReference type="PANTHER" id="PTHR37422:SF13">
    <property type="entry name" value="LIPOPOLYSACCHARIDE BIOSYNTHESIS PROTEIN PA4999-RELATED"/>
    <property type="match status" value="1"/>
</dbReference>
<feature type="transmembrane region" description="Helical" evidence="5">
    <location>
        <begin position="230"/>
        <end position="251"/>
    </location>
</feature>
<feature type="transmembrane region" description="Helical" evidence="5">
    <location>
        <begin position="383"/>
        <end position="400"/>
    </location>
</feature>
<dbReference type="EMBL" id="LSKU01000001">
    <property type="protein sequence ID" value="KXG44529.1"/>
    <property type="molecule type" value="Genomic_DNA"/>
</dbReference>
<dbReference type="AlphaFoldDB" id="A0A135L6H1"/>
<evidence type="ECO:0000313" key="8">
    <source>
        <dbReference type="Proteomes" id="UP000070352"/>
    </source>
</evidence>
<feature type="domain" description="O-antigen ligase-related" evidence="6">
    <location>
        <begin position="196"/>
        <end position="331"/>
    </location>
</feature>
<dbReference type="GO" id="GO:0016020">
    <property type="term" value="C:membrane"/>
    <property type="evidence" value="ECO:0007669"/>
    <property type="project" value="UniProtKB-SubCell"/>
</dbReference>
<comment type="caution">
    <text evidence="7">The sequence shown here is derived from an EMBL/GenBank/DDBJ whole genome shotgun (WGS) entry which is preliminary data.</text>
</comment>
<name>A0A135L6H1_9BACI</name>
<dbReference type="InterPro" id="IPR051533">
    <property type="entry name" value="WaaL-like"/>
</dbReference>
<dbReference type="RefSeq" id="WP_068726367.1">
    <property type="nucleotide sequence ID" value="NZ_LSKU01000001.1"/>
</dbReference>
<evidence type="ECO:0000256" key="4">
    <source>
        <dbReference type="ARBA" id="ARBA00023136"/>
    </source>
</evidence>
<proteinExistence type="predicted"/>